<dbReference type="InterPro" id="IPR020846">
    <property type="entry name" value="MFS_dom"/>
</dbReference>
<gene>
    <name evidence="7" type="ORF">HNR50_001880</name>
</gene>
<dbReference type="AlphaFoldDB" id="A0A841RCU9"/>
<keyword evidence="2 5" id="KW-0812">Transmembrane</keyword>
<dbReference type="RefSeq" id="WP_184746153.1">
    <property type="nucleotide sequence ID" value="NZ_JACHGJ010000002.1"/>
</dbReference>
<feature type="transmembrane region" description="Helical" evidence="5">
    <location>
        <begin position="21"/>
        <end position="38"/>
    </location>
</feature>
<keyword evidence="4 5" id="KW-0472">Membrane</keyword>
<dbReference type="EMBL" id="JACHGJ010000002">
    <property type="protein sequence ID" value="MBB6480222.1"/>
    <property type="molecule type" value="Genomic_DNA"/>
</dbReference>
<dbReference type="GO" id="GO:0008643">
    <property type="term" value="P:carbohydrate transport"/>
    <property type="evidence" value="ECO:0007669"/>
    <property type="project" value="InterPro"/>
</dbReference>
<reference evidence="7 8" key="1">
    <citation type="submission" date="2020-08" db="EMBL/GenBank/DDBJ databases">
        <title>Genomic Encyclopedia of Type Strains, Phase IV (KMG-IV): sequencing the most valuable type-strain genomes for metagenomic binning, comparative biology and taxonomic classification.</title>
        <authorList>
            <person name="Goeker M."/>
        </authorList>
    </citation>
    <scope>NUCLEOTIDE SEQUENCE [LARGE SCALE GENOMIC DNA]</scope>
    <source>
        <strain evidence="7 8">DSM 2461</strain>
    </source>
</reference>
<comment type="caution">
    <text evidence="7">The sequence shown here is derived from an EMBL/GenBank/DDBJ whole genome shotgun (WGS) entry which is preliminary data.</text>
</comment>
<feature type="transmembrane region" description="Helical" evidence="5">
    <location>
        <begin position="124"/>
        <end position="146"/>
    </location>
</feature>
<evidence type="ECO:0000313" key="8">
    <source>
        <dbReference type="Proteomes" id="UP000587760"/>
    </source>
</evidence>
<dbReference type="Gene3D" id="1.20.1250.20">
    <property type="entry name" value="MFS general substrate transporter like domains"/>
    <property type="match status" value="2"/>
</dbReference>
<dbReference type="SUPFAM" id="SSF103473">
    <property type="entry name" value="MFS general substrate transporter"/>
    <property type="match status" value="1"/>
</dbReference>
<feature type="transmembrane region" description="Helical" evidence="5">
    <location>
        <begin position="339"/>
        <end position="358"/>
    </location>
</feature>
<dbReference type="InterPro" id="IPR036259">
    <property type="entry name" value="MFS_trans_sf"/>
</dbReference>
<feature type="transmembrane region" description="Helical" evidence="5">
    <location>
        <begin position="50"/>
        <end position="73"/>
    </location>
</feature>
<feature type="transmembrane region" description="Helical" evidence="5">
    <location>
        <begin position="281"/>
        <end position="300"/>
    </location>
</feature>
<evidence type="ECO:0000256" key="5">
    <source>
        <dbReference type="SAM" id="Phobius"/>
    </source>
</evidence>
<feature type="transmembrane region" description="Helical" evidence="5">
    <location>
        <begin position="379"/>
        <end position="404"/>
    </location>
</feature>
<evidence type="ECO:0000256" key="1">
    <source>
        <dbReference type="ARBA" id="ARBA00009617"/>
    </source>
</evidence>
<feature type="transmembrane region" description="Helical" evidence="5">
    <location>
        <begin position="158"/>
        <end position="175"/>
    </location>
</feature>
<evidence type="ECO:0000259" key="6">
    <source>
        <dbReference type="PROSITE" id="PS50850"/>
    </source>
</evidence>
<dbReference type="GO" id="GO:0005886">
    <property type="term" value="C:plasma membrane"/>
    <property type="evidence" value="ECO:0007669"/>
    <property type="project" value="TreeGrafter"/>
</dbReference>
<sequence length="459" mass="50821">MNKQVETLPMGKKIIYALGQLGWSLGSFGVMNLLYYFYDSNSQGDGTRMFPLYIGSAAVLGIIASLSRVFDGITDPLIAGLSDRSGSKFGRRRIYMALGAFPFALISILIFLPPSASATINTAWLFVFTFLFYLFMTMYVTPFFALLSELGHTPNERLQLSTMISVTWAIGFMIGNGTYAIQGMLEGSGMQPVKAFQTVLIIFAIISTVLMYLPVLFIDENRYCEKRSSKEGSFKAVISAFKNRDFLFFTLSDLTYFLALTFIQTGISFYIIQLLELPKEMASTLMSVLFLMSFLFYVPVSLVAKRIGKKNLLIIGFYLFIFSWLFLSFWGLLPLSTTAQAFIAVIFAALPMAIFGILPNAIVADIAEADGRRTGNFKAAVYFGARTFMSKMGASVTLLIFPLLSHMGGTMDGAPTILGIRATTYAAMAFLILGLFLFLKYDEKSTLDLLESEPEGEPA</sequence>
<dbReference type="PANTHER" id="PTHR11328">
    <property type="entry name" value="MAJOR FACILITATOR SUPERFAMILY DOMAIN-CONTAINING PROTEIN"/>
    <property type="match status" value="1"/>
</dbReference>
<name>A0A841RCU9_9SPIO</name>
<protein>
    <submittedName>
        <fullName evidence="7">Na+/melibiose symporter-like transporter</fullName>
    </submittedName>
</protein>
<keyword evidence="3 5" id="KW-1133">Transmembrane helix</keyword>
<feature type="transmembrane region" description="Helical" evidence="5">
    <location>
        <begin position="94"/>
        <end position="112"/>
    </location>
</feature>
<keyword evidence="8" id="KW-1185">Reference proteome</keyword>
<evidence type="ECO:0000256" key="3">
    <source>
        <dbReference type="ARBA" id="ARBA00022989"/>
    </source>
</evidence>
<evidence type="ECO:0000256" key="2">
    <source>
        <dbReference type="ARBA" id="ARBA00022692"/>
    </source>
</evidence>
<dbReference type="InterPro" id="IPR039672">
    <property type="entry name" value="MFS_2"/>
</dbReference>
<dbReference type="Pfam" id="PF13347">
    <property type="entry name" value="MFS_2"/>
    <property type="match status" value="1"/>
</dbReference>
<feature type="transmembrane region" description="Helical" evidence="5">
    <location>
        <begin position="416"/>
        <end position="439"/>
    </location>
</feature>
<accession>A0A841RCU9</accession>
<dbReference type="PANTHER" id="PTHR11328:SF24">
    <property type="entry name" value="MAJOR FACILITATOR SUPERFAMILY (MFS) PROFILE DOMAIN-CONTAINING PROTEIN"/>
    <property type="match status" value="1"/>
</dbReference>
<feature type="domain" description="Major facilitator superfamily (MFS) profile" evidence="6">
    <location>
        <begin position="1"/>
        <end position="446"/>
    </location>
</feature>
<organism evidence="7 8">
    <name type="scientific">Spirochaeta isovalerica</name>
    <dbReference type="NCBI Taxonomy" id="150"/>
    <lineage>
        <taxon>Bacteria</taxon>
        <taxon>Pseudomonadati</taxon>
        <taxon>Spirochaetota</taxon>
        <taxon>Spirochaetia</taxon>
        <taxon>Spirochaetales</taxon>
        <taxon>Spirochaetaceae</taxon>
        <taxon>Spirochaeta</taxon>
    </lineage>
</organism>
<dbReference type="PROSITE" id="PS50850">
    <property type="entry name" value="MFS"/>
    <property type="match status" value="1"/>
</dbReference>
<feature type="transmembrane region" description="Helical" evidence="5">
    <location>
        <begin position="312"/>
        <end position="333"/>
    </location>
</feature>
<evidence type="ECO:0000256" key="4">
    <source>
        <dbReference type="ARBA" id="ARBA00023136"/>
    </source>
</evidence>
<dbReference type="GO" id="GO:0015293">
    <property type="term" value="F:symporter activity"/>
    <property type="evidence" value="ECO:0007669"/>
    <property type="project" value="InterPro"/>
</dbReference>
<dbReference type="Proteomes" id="UP000587760">
    <property type="component" value="Unassembled WGS sequence"/>
</dbReference>
<comment type="similarity">
    <text evidence="1">Belongs to the sodium:galactoside symporter (TC 2.A.2) family.</text>
</comment>
<feature type="transmembrane region" description="Helical" evidence="5">
    <location>
        <begin position="195"/>
        <end position="218"/>
    </location>
</feature>
<evidence type="ECO:0000313" key="7">
    <source>
        <dbReference type="EMBL" id="MBB6480222.1"/>
    </source>
</evidence>
<feature type="transmembrane region" description="Helical" evidence="5">
    <location>
        <begin position="254"/>
        <end position="275"/>
    </location>
</feature>
<proteinExistence type="inferred from homology"/>